<dbReference type="InterPro" id="IPR029058">
    <property type="entry name" value="AB_hydrolase_fold"/>
</dbReference>
<organism evidence="5 6">
    <name type="scientific">Symbiochloris irregularis</name>
    <dbReference type="NCBI Taxonomy" id="706552"/>
    <lineage>
        <taxon>Eukaryota</taxon>
        <taxon>Viridiplantae</taxon>
        <taxon>Chlorophyta</taxon>
        <taxon>core chlorophytes</taxon>
        <taxon>Trebouxiophyceae</taxon>
        <taxon>Trebouxiales</taxon>
        <taxon>Trebouxiaceae</taxon>
        <taxon>Symbiochloris</taxon>
    </lineage>
</organism>
<comment type="similarity">
    <text evidence="1">Belongs to the AB hydrolase superfamily. AB hydrolase 4 family.</text>
</comment>
<feature type="active site" description="Charge relay system" evidence="2">
    <location>
        <position position="279"/>
    </location>
</feature>
<evidence type="ECO:0000256" key="3">
    <source>
        <dbReference type="SAM" id="MobiDB-lite"/>
    </source>
</evidence>
<dbReference type="InterPro" id="IPR000073">
    <property type="entry name" value="AB_hydrolase_1"/>
</dbReference>
<dbReference type="PANTHER" id="PTHR10794:SF84">
    <property type="entry name" value="ESTERASE_LIPASE_THIOESTERASE FAMILY PROTEIN"/>
    <property type="match status" value="1"/>
</dbReference>
<dbReference type="Gene3D" id="3.40.50.1820">
    <property type="entry name" value="alpha/beta hydrolase"/>
    <property type="match status" value="1"/>
</dbReference>
<dbReference type="PANTHER" id="PTHR10794">
    <property type="entry name" value="ABHYDROLASE DOMAIN-CONTAINING PROTEIN"/>
    <property type="match status" value="1"/>
</dbReference>
<comment type="caution">
    <text evidence="5">The sequence shown here is derived from an EMBL/GenBank/DDBJ whole genome shotgun (WGS) entry which is preliminary data.</text>
</comment>
<feature type="active site" description="Charge relay system" evidence="2">
    <location>
        <position position="308"/>
    </location>
</feature>
<feature type="compositionally biased region" description="Basic and acidic residues" evidence="3">
    <location>
        <begin position="348"/>
        <end position="364"/>
    </location>
</feature>
<reference evidence="5 6" key="1">
    <citation type="journal article" date="2024" name="Nat. Commun.">
        <title>Phylogenomics reveals the evolutionary origins of lichenization in chlorophyte algae.</title>
        <authorList>
            <person name="Puginier C."/>
            <person name="Libourel C."/>
            <person name="Otte J."/>
            <person name="Skaloud P."/>
            <person name="Haon M."/>
            <person name="Grisel S."/>
            <person name="Petersen M."/>
            <person name="Berrin J.G."/>
            <person name="Delaux P.M."/>
            <person name="Dal Grande F."/>
            <person name="Keller J."/>
        </authorList>
    </citation>
    <scope>NUCLEOTIDE SEQUENCE [LARGE SCALE GENOMIC DNA]</scope>
    <source>
        <strain evidence="5 6">SAG 2036</strain>
    </source>
</reference>
<dbReference type="GO" id="GO:0047372">
    <property type="term" value="F:monoacylglycerol lipase activity"/>
    <property type="evidence" value="ECO:0007669"/>
    <property type="project" value="TreeGrafter"/>
</dbReference>
<gene>
    <name evidence="5" type="ORF">WJX73_005069</name>
</gene>
<feature type="domain" description="AB hydrolase-1" evidence="4">
    <location>
        <begin position="69"/>
        <end position="309"/>
    </location>
</feature>
<feature type="region of interest" description="Disordered" evidence="3">
    <location>
        <begin position="348"/>
        <end position="378"/>
    </location>
</feature>
<feature type="active site" description="Charge relay system" evidence="2">
    <location>
        <position position="149"/>
    </location>
</feature>
<proteinExistence type="inferred from homology"/>
<dbReference type="Pfam" id="PF00561">
    <property type="entry name" value="Abhydrolase_1"/>
    <property type="match status" value="1"/>
</dbReference>
<dbReference type="SUPFAM" id="SSF53474">
    <property type="entry name" value="alpha/beta-Hydrolases"/>
    <property type="match status" value="1"/>
</dbReference>
<dbReference type="PIRSF" id="PIRSF005211">
    <property type="entry name" value="Ab_hydro_YheT"/>
    <property type="match status" value="1"/>
</dbReference>
<dbReference type="InterPro" id="IPR012020">
    <property type="entry name" value="ABHD4"/>
</dbReference>
<dbReference type="Proteomes" id="UP001465755">
    <property type="component" value="Unassembled WGS sequence"/>
</dbReference>
<evidence type="ECO:0000256" key="1">
    <source>
        <dbReference type="ARBA" id="ARBA00010884"/>
    </source>
</evidence>
<dbReference type="AlphaFoldDB" id="A0AAW1PMV3"/>
<dbReference type="EMBL" id="JALJOQ010000013">
    <property type="protein sequence ID" value="KAK9810879.1"/>
    <property type="molecule type" value="Genomic_DNA"/>
</dbReference>
<sequence length="378" mass="41303">MRSKYHILPFLANGHVETIFAALTRVAPQVQYARTQLDMPDGGAVALDYEDLQADLPFNLDRDLPGDAPVLILLPGLTGGSHDSYVRHMVGAARRTGIRTICFNSRGTSTGPVLTPQFYSASYTGDLREVVQHIRGKYRDSVLLAAGWSLGANILVRYLGEEGEGTPIVAAVSMCNPFDLVKSDANFQKGFSRLYNSRLASSLSAIFRSHRHIFEQSQDPRPYDLQRAANSKTIREFDDAITRISFGWPSVAEYYAGSGSCHSIPSVRIPLLCLQAENDPIAPCQAIPFEALAENPNCTLVTTPAGGHLGWVAGRGAPFGAPWSDQVALEWLNSTLLELYRTGRLAKGQHEADPSRVADRREPPVRQGQPSGKCLTPK</sequence>
<dbReference type="GO" id="GO:0034338">
    <property type="term" value="F:short-chain carboxylesterase activity"/>
    <property type="evidence" value="ECO:0007669"/>
    <property type="project" value="TreeGrafter"/>
</dbReference>
<keyword evidence="6" id="KW-1185">Reference proteome</keyword>
<dbReference type="InterPro" id="IPR050960">
    <property type="entry name" value="AB_hydrolase_4_sf"/>
</dbReference>
<name>A0AAW1PMV3_9CHLO</name>
<evidence type="ECO:0000313" key="6">
    <source>
        <dbReference type="Proteomes" id="UP001465755"/>
    </source>
</evidence>
<protein>
    <recommendedName>
        <fullName evidence="4">AB hydrolase-1 domain-containing protein</fullName>
    </recommendedName>
</protein>
<evidence type="ECO:0000313" key="5">
    <source>
        <dbReference type="EMBL" id="KAK9810879.1"/>
    </source>
</evidence>
<accession>A0AAW1PMV3</accession>
<evidence type="ECO:0000259" key="4">
    <source>
        <dbReference type="Pfam" id="PF00561"/>
    </source>
</evidence>
<evidence type="ECO:0000256" key="2">
    <source>
        <dbReference type="PIRSR" id="PIRSR005211-1"/>
    </source>
</evidence>